<evidence type="ECO:0000256" key="3">
    <source>
        <dbReference type="ARBA" id="ARBA00022475"/>
    </source>
</evidence>
<keyword evidence="6" id="KW-0472">Membrane</keyword>
<keyword evidence="4" id="KW-0336">GPI-anchor</keyword>
<feature type="domain" description="Trypanosome variant surface glycoprotein B-type N-terminal" evidence="11">
    <location>
        <begin position="38"/>
        <end position="256"/>
    </location>
</feature>
<dbReference type="VEuPathDB" id="TriTrypDB:TcIL3000_0_25970"/>
<evidence type="ECO:0000259" key="11">
    <source>
        <dbReference type="Pfam" id="PF13206"/>
    </source>
</evidence>
<keyword evidence="3" id="KW-1003">Cell membrane</keyword>
<dbReference type="GO" id="GO:0098552">
    <property type="term" value="C:side of membrane"/>
    <property type="evidence" value="ECO:0007669"/>
    <property type="project" value="UniProtKB-KW"/>
</dbReference>
<keyword evidence="13" id="KW-1185">Reference proteome</keyword>
<dbReference type="GO" id="GO:0005886">
    <property type="term" value="C:plasma membrane"/>
    <property type="evidence" value="ECO:0007669"/>
    <property type="project" value="UniProtKB-SubCell"/>
</dbReference>
<accession>F9W3B9</accession>
<dbReference type="AlphaFoldDB" id="F9W3B9"/>
<comment type="function">
    <text evidence="1">VSG forms a coat on the surface of the parasite. The trypanosome evades the immune response of the host by expressing a series of antigenically distinct VSGs from an estimated 1000 VSG genes.</text>
</comment>
<evidence type="ECO:0000256" key="6">
    <source>
        <dbReference type="ARBA" id="ARBA00023136"/>
    </source>
</evidence>
<evidence type="ECO:0000256" key="10">
    <source>
        <dbReference type="SAM" id="SignalP"/>
    </source>
</evidence>
<keyword evidence="8" id="KW-0449">Lipoprotein</keyword>
<keyword evidence="7" id="KW-0325">Glycoprotein</keyword>
<organism evidence="12 13">
    <name type="scientific">Trypanosoma congolense (strain IL3000)</name>
    <dbReference type="NCBI Taxonomy" id="1068625"/>
    <lineage>
        <taxon>Eukaryota</taxon>
        <taxon>Discoba</taxon>
        <taxon>Euglenozoa</taxon>
        <taxon>Kinetoplastea</taxon>
        <taxon>Metakinetoplastina</taxon>
        <taxon>Trypanosomatida</taxon>
        <taxon>Trypanosomatidae</taxon>
        <taxon>Trypanosoma</taxon>
        <taxon>Nannomonas</taxon>
    </lineage>
</organism>
<comment type="caution">
    <text evidence="12">The sequence shown here is derived from an EMBL/GenBank/DDBJ whole genome shotgun (WGS) entry which is preliminary data.</text>
</comment>
<reference evidence="12 13" key="2">
    <citation type="journal article" date="2012" name="Proc. Natl. Acad. Sci. U.S.A.">
        <title>Antigenic diversity is generated by distinct evolutionary mechanisms in African trypanosome species.</title>
        <authorList>
            <person name="Jackson A.P."/>
            <person name="Berry A."/>
            <person name="Aslett M."/>
            <person name="Allison H.C."/>
            <person name="Burton P."/>
            <person name="Vavrova-Anderson J."/>
            <person name="Brown R."/>
            <person name="Browne H."/>
            <person name="Corton N."/>
            <person name="Hauser H."/>
            <person name="Gamble J."/>
            <person name="Gilderthorp R."/>
            <person name="Marcello L."/>
            <person name="McQuillan J."/>
            <person name="Otto T.D."/>
            <person name="Quail M.A."/>
            <person name="Sanders M.J."/>
            <person name="van Tonder A."/>
            <person name="Ginger M.L."/>
            <person name="Field M.C."/>
            <person name="Barry J.D."/>
            <person name="Hertz-Fowler C."/>
            <person name="Berriman M."/>
        </authorList>
    </citation>
    <scope>NUCLEOTIDE SEQUENCE [LARGE SCALE GENOMIC DNA]</scope>
    <source>
        <strain evidence="12 13">IL3000</strain>
    </source>
</reference>
<reference evidence="13" key="1">
    <citation type="submission" date="2011-07" db="EMBL/GenBank/DDBJ databases">
        <title>Divergent evolution of antigenic variation in African trypanosomes.</title>
        <authorList>
            <person name="Jackson A.P."/>
            <person name="Berry A."/>
            <person name="Allison H.C."/>
            <person name="Burton P."/>
            <person name="Anderson J."/>
            <person name="Aslett M."/>
            <person name="Brown R."/>
            <person name="Corton N."/>
            <person name="Harris D."/>
            <person name="Hauser H."/>
            <person name="Gamble J."/>
            <person name="Gilderthorp R."/>
            <person name="McQuillan J."/>
            <person name="Quail M.A."/>
            <person name="Sanders M."/>
            <person name="Van Tonder A."/>
            <person name="Ginger M.L."/>
            <person name="Donelson J.E."/>
            <person name="Field M.C."/>
            <person name="Barry J.D."/>
            <person name="Berriman M."/>
            <person name="Hertz-Fowler C."/>
        </authorList>
    </citation>
    <scope>NUCLEOTIDE SEQUENCE [LARGE SCALE GENOMIC DNA]</scope>
    <source>
        <strain evidence="13">IL3000</strain>
    </source>
</reference>
<name>F9W3B9_TRYCI</name>
<feature type="region of interest" description="Disordered" evidence="9">
    <location>
        <begin position="275"/>
        <end position="345"/>
    </location>
</feature>
<comment type="subcellular location">
    <subcellularLocation>
        <location evidence="2">Cell membrane</location>
        <topology evidence="2">Lipid-anchor</topology>
        <topology evidence="2">GPI-anchor</topology>
    </subcellularLocation>
</comment>
<evidence type="ECO:0000256" key="5">
    <source>
        <dbReference type="ARBA" id="ARBA00022729"/>
    </source>
</evidence>
<evidence type="ECO:0000313" key="12">
    <source>
        <dbReference type="EMBL" id="CCD11629.1"/>
    </source>
</evidence>
<evidence type="ECO:0000256" key="8">
    <source>
        <dbReference type="ARBA" id="ARBA00023288"/>
    </source>
</evidence>
<dbReference type="Pfam" id="PF13206">
    <property type="entry name" value="VSG_B"/>
    <property type="match status" value="1"/>
</dbReference>
<keyword evidence="5 10" id="KW-0732">Signal</keyword>
<proteinExistence type="predicted"/>
<evidence type="ECO:0000313" key="13">
    <source>
        <dbReference type="Proteomes" id="UP000000702"/>
    </source>
</evidence>
<protein>
    <submittedName>
        <fullName evidence="12">Variant surface glycoprotein</fullName>
    </submittedName>
</protein>
<dbReference type="InterPro" id="IPR025932">
    <property type="entry name" value="Trypano_VSG_B_N_dom"/>
</dbReference>
<evidence type="ECO:0000256" key="2">
    <source>
        <dbReference type="ARBA" id="ARBA00004609"/>
    </source>
</evidence>
<evidence type="ECO:0000256" key="7">
    <source>
        <dbReference type="ARBA" id="ARBA00023180"/>
    </source>
</evidence>
<feature type="signal peptide" evidence="10">
    <location>
        <begin position="1"/>
        <end position="21"/>
    </location>
</feature>
<evidence type="ECO:0000256" key="1">
    <source>
        <dbReference type="ARBA" id="ARBA00002523"/>
    </source>
</evidence>
<dbReference type="EMBL" id="CAEQ01000390">
    <property type="protein sequence ID" value="CCD11629.1"/>
    <property type="molecule type" value="Genomic_DNA"/>
</dbReference>
<gene>
    <name evidence="12" type="ORF">TCIL3000_0_25970</name>
</gene>
<dbReference type="Proteomes" id="UP000000702">
    <property type="component" value="Unassembled WGS sequence"/>
</dbReference>
<feature type="chain" id="PRO_5003389749" evidence="10">
    <location>
        <begin position="22"/>
        <end position="361"/>
    </location>
</feature>
<evidence type="ECO:0000256" key="9">
    <source>
        <dbReference type="SAM" id="MobiDB-lite"/>
    </source>
</evidence>
<evidence type="ECO:0000256" key="4">
    <source>
        <dbReference type="ARBA" id="ARBA00022622"/>
    </source>
</evidence>
<sequence length="361" mass="39126">MWRNVLVLVVLIEVYLESGMANDQAGYYQNEMEVLCNLYRALNRVLKKYGENEPLRNGLVSAIYGSDEGNTLFESDGNIKKLAWRCRDGRTNARALLCSYKSGKGCFAENLLGAFLCICTPGNNDANQVCGVSHLGRDNTWFGWQDARRKEALFKEVWGKFKEKCTDQAGNSLTGAGDLETLKSALKNTTGKLRDGANGFFYFGGTGDGGCSGSSGSDVCVAYKREGTGVSVVWADRISQALVKLEEAESSAKAATIASAQQAVGSTQDLGAVVENEKSSEATTQTAPAPRKESKAVKEEEEPGAQVTQIPRNHKNASKKIEKRNSPLSTLTNIPHLASDPNEDGSLLTVPRWLLLVVLLN</sequence>